<accession>A0A2N0ZA54</accession>
<protein>
    <submittedName>
        <fullName evidence="1">Uncharacterized protein</fullName>
    </submittedName>
</protein>
<organism evidence="1 2">
    <name type="scientific">Cytobacillus horneckiae</name>
    <dbReference type="NCBI Taxonomy" id="549687"/>
    <lineage>
        <taxon>Bacteria</taxon>
        <taxon>Bacillati</taxon>
        <taxon>Bacillota</taxon>
        <taxon>Bacilli</taxon>
        <taxon>Bacillales</taxon>
        <taxon>Bacillaceae</taxon>
        <taxon>Cytobacillus</taxon>
    </lineage>
</organism>
<evidence type="ECO:0000313" key="2">
    <source>
        <dbReference type="Proteomes" id="UP000233343"/>
    </source>
</evidence>
<name>A0A2N0ZA54_9BACI</name>
<keyword evidence="2" id="KW-1185">Reference proteome</keyword>
<dbReference type="Proteomes" id="UP000233343">
    <property type="component" value="Unassembled WGS sequence"/>
</dbReference>
<gene>
    <name evidence="1" type="ORF">CWS20_24135</name>
</gene>
<dbReference type="EMBL" id="PISD01000068">
    <property type="protein sequence ID" value="PKG26394.1"/>
    <property type="molecule type" value="Genomic_DNA"/>
</dbReference>
<evidence type="ECO:0000313" key="1">
    <source>
        <dbReference type="EMBL" id="PKG26394.1"/>
    </source>
</evidence>
<comment type="caution">
    <text evidence="1">The sequence shown here is derived from an EMBL/GenBank/DDBJ whole genome shotgun (WGS) entry which is preliminary data.</text>
</comment>
<sequence length="60" mass="7222">MVITDWLEQRRKEGIIVERNGIISLTNEAQKYLKKWLCFKEACSFFLLNGVHRFFFLLVK</sequence>
<dbReference type="RefSeq" id="WP_066198323.1">
    <property type="nucleotide sequence ID" value="NZ_JAFDQP010000004.1"/>
</dbReference>
<reference evidence="1 2" key="1">
    <citation type="journal article" date="2010" name="Int. J. Syst. Evol. Microbiol.">
        <title>Bacillus horneckiae sp. nov., isolated from a spacecraft-assembly clean room.</title>
        <authorList>
            <person name="Vaishampayan P."/>
            <person name="Probst A."/>
            <person name="Krishnamurthi S."/>
            <person name="Ghosh S."/>
            <person name="Osman S."/>
            <person name="McDowall A."/>
            <person name="Ruckmani A."/>
            <person name="Mayilraj S."/>
            <person name="Venkateswaran K."/>
        </authorList>
    </citation>
    <scope>NUCLEOTIDE SEQUENCE [LARGE SCALE GENOMIC DNA]</scope>
    <source>
        <strain evidence="2">1PO1SC</strain>
    </source>
</reference>
<dbReference type="AlphaFoldDB" id="A0A2N0ZA54"/>
<proteinExistence type="predicted"/>